<dbReference type="Proteomes" id="UP001066276">
    <property type="component" value="Chromosome 2_2"/>
</dbReference>
<dbReference type="EMBL" id="JANPWB010000004">
    <property type="protein sequence ID" value="KAJ1192476.1"/>
    <property type="molecule type" value="Genomic_DNA"/>
</dbReference>
<evidence type="ECO:0000313" key="1">
    <source>
        <dbReference type="EMBL" id="KAJ1192476.1"/>
    </source>
</evidence>
<reference evidence="1" key="1">
    <citation type="journal article" date="2022" name="bioRxiv">
        <title>Sequencing and chromosome-scale assembly of the giantPleurodeles waltlgenome.</title>
        <authorList>
            <person name="Brown T."/>
            <person name="Elewa A."/>
            <person name="Iarovenko S."/>
            <person name="Subramanian E."/>
            <person name="Araus A.J."/>
            <person name="Petzold A."/>
            <person name="Susuki M."/>
            <person name="Suzuki K.-i.T."/>
            <person name="Hayashi T."/>
            <person name="Toyoda A."/>
            <person name="Oliveira C."/>
            <person name="Osipova E."/>
            <person name="Leigh N.D."/>
            <person name="Simon A."/>
            <person name="Yun M.H."/>
        </authorList>
    </citation>
    <scope>NUCLEOTIDE SEQUENCE</scope>
    <source>
        <strain evidence="1">20211129_DDA</strain>
        <tissue evidence="1">Liver</tissue>
    </source>
</reference>
<comment type="caution">
    <text evidence="1">The sequence shown here is derived from an EMBL/GenBank/DDBJ whole genome shotgun (WGS) entry which is preliminary data.</text>
</comment>
<gene>
    <name evidence="1" type="ORF">NDU88_001783</name>
</gene>
<accession>A0AAV7UVP0</accession>
<sequence length="378" mass="42395">MHTSAAHHTHGRIDLLFMPAMDVPRVAGEEILPHGVSDHAPLLVQPDGTGTAQRPVWRLNAWHLQDGDYVETLREELTHYFMNNLWSVPSSGSIWTACKATLSGHAKHLLQVQECVKSQQVADLKSQALCLEMQLSYTTNASITRHLGLIREEIHHLTLETAKHMWHASTARVYGWGDKSRKLIHWLATQPLAGRVVPEIVNDSGPTSQTPQDIAQSFATYYTRLYAEHARPQLEREVPLLRDLFFPRISAAERHDLDEPIALEEVRAAISALASDKTPCLGRFPEELYSKCSDILAPQLLRMYKEAEQAGSFPPGLDQATIVVIPKTHPTSMHCSTYCPISQDSVYDIGYQVEKGAAFSGPPRPLWFHADYKYEALP</sequence>
<evidence type="ECO:0000313" key="2">
    <source>
        <dbReference type="Proteomes" id="UP001066276"/>
    </source>
</evidence>
<name>A0AAV7UVP0_PLEWA</name>
<dbReference type="AlphaFoldDB" id="A0AAV7UVP0"/>
<keyword evidence="2" id="KW-1185">Reference proteome</keyword>
<dbReference type="PANTHER" id="PTHR19446">
    <property type="entry name" value="REVERSE TRANSCRIPTASES"/>
    <property type="match status" value="1"/>
</dbReference>
<protein>
    <submittedName>
        <fullName evidence="1">Uncharacterized protein</fullName>
    </submittedName>
</protein>
<proteinExistence type="predicted"/>
<organism evidence="1 2">
    <name type="scientific">Pleurodeles waltl</name>
    <name type="common">Iberian ribbed newt</name>
    <dbReference type="NCBI Taxonomy" id="8319"/>
    <lineage>
        <taxon>Eukaryota</taxon>
        <taxon>Metazoa</taxon>
        <taxon>Chordata</taxon>
        <taxon>Craniata</taxon>
        <taxon>Vertebrata</taxon>
        <taxon>Euteleostomi</taxon>
        <taxon>Amphibia</taxon>
        <taxon>Batrachia</taxon>
        <taxon>Caudata</taxon>
        <taxon>Salamandroidea</taxon>
        <taxon>Salamandridae</taxon>
        <taxon>Pleurodelinae</taxon>
        <taxon>Pleurodeles</taxon>
    </lineage>
</organism>